<dbReference type="SUPFAM" id="SSF50685">
    <property type="entry name" value="Barwin-like endoglucanases"/>
    <property type="match status" value="1"/>
</dbReference>
<comment type="subcellular location">
    <subcellularLocation>
        <location evidence="1">Membrane</location>
        <topology evidence="1">Peripheral membrane protein</topology>
    </subcellularLocation>
    <subcellularLocation>
        <location evidence="2">Secreted</location>
        <location evidence="2">Cell wall</location>
    </subcellularLocation>
</comment>
<organism evidence="9 10">
    <name type="scientific">Coccomyxa subellipsoidea</name>
    <dbReference type="NCBI Taxonomy" id="248742"/>
    <lineage>
        <taxon>Eukaryota</taxon>
        <taxon>Viridiplantae</taxon>
        <taxon>Chlorophyta</taxon>
        <taxon>core chlorophytes</taxon>
        <taxon>Trebouxiophyceae</taxon>
        <taxon>Trebouxiophyceae incertae sedis</taxon>
        <taxon>Coccomyxaceae</taxon>
        <taxon>Coccomyxa</taxon>
    </lineage>
</organism>
<evidence type="ECO:0000256" key="4">
    <source>
        <dbReference type="ARBA" id="ARBA00022512"/>
    </source>
</evidence>
<dbReference type="InterPro" id="IPR036749">
    <property type="entry name" value="Expansin_CBD_sf"/>
</dbReference>
<dbReference type="Pfam" id="PF03330">
    <property type="entry name" value="DPBB_1"/>
    <property type="match status" value="1"/>
</dbReference>
<evidence type="ECO:0000259" key="7">
    <source>
        <dbReference type="PROSITE" id="PS50842"/>
    </source>
</evidence>
<dbReference type="InterPro" id="IPR036908">
    <property type="entry name" value="RlpA-like_sf"/>
</dbReference>
<keyword evidence="10" id="KW-1185">Reference proteome</keyword>
<dbReference type="InterPro" id="IPR009009">
    <property type="entry name" value="RlpA-like_DPBB"/>
</dbReference>
<name>A0ABR2YZ45_9CHLO</name>
<dbReference type="CDD" id="cd22271">
    <property type="entry name" value="DPBB_EXP_N-like"/>
    <property type="match status" value="1"/>
</dbReference>
<dbReference type="InterPro" id="IPR007112">
    <property type="entry name" value="Expansin/allergen_DPBB_dom"/>
</dbReference>
<dbReference type="PROSITE" id="PS50842">
    <property type="entry name" value="EXPANSIN_EG45"/>
    <property type="match status" value="1"/>
</dbReference>
<dbReference type="Proteomes" id="UP001491310">
    <property type="component" value="Unassembled WGS sequence"/>
</dbReference>
<feature type="compositionally biased region" description="Polar residues" evidence="6">
    <location>
        <begin position="271"/>
        <end position="280"/>
    </location>
</feature>
<dbReference type="PROSITE" id="PS50843">
    <property type="entry name" value="EXPANSIN_CBD"/>
    <property type="match status" value="1"/>
</dbReference>
<feature type="compositionally biased region" description="Low complexity" evidence="6">
    <location>
        <begin position="287"/>
        <end position="303"/>
    </location>
</feature>
<feature type="region of interest" description="Disordered" evidence="6">
    <location>
        <begin position="351"/>
        <end position="382"/>
    </location>
</feature>
<evidence type="ECO:0000256" key="5">
    <source>
        <dbReference type="ARBA" id="ARBA00023136"/>
    </source>
</evidence>
<evidence type="ECO:0000313" key="9">
    <source>
        <dbReference type="EMBL" id="KAK9917167.1"/>
    </source>
</evidence>
<proteinExistence type="inferred from homology"/>
<evidence type="ECO:0000256" key="3">
    <source>
        <dbReference type="ARBA" id="ARBA00005392"/>
    </source>
</evidence>
<feature type="region of interest" description="Disordered" evidence="6">
    <location>
        <begin position="270"/>
        <end position="313"/>
    </location>
</feature>
<evidence type="ECO:0000256" key="1">
    <source>
        <dbReference type="ARBA" id="ARBA00004170"/>
    </source>
</evidence>
<feature type="domain" description="Expansin-like EG45" evidence="7">
    <location>
        <begin position="51"/>
        <end position="157"/>
    </location>
</feature>
<dbReference type="EMBL" id="JALJOT010000002">
    <property type="protein sequence ID" value="KAK9917167.1"/>
    <property type="molecule type" value="Genomic_DNA"/>
</dbReference>
<comment type="similarity">
    <text evidence="3">Belongs to the expansin family. Expansin A subfamily.</text>
</comment>
<dbReference type="PANTHER" id="PTHR31867">
    <property type="entry name" value="EXPANSIN-A15"/>
    <property type="match status" value="1"/>
</dbReference>
<accession>A0ABR2YZ45</accession>
<protein>
    <recommendedName>
        <fullName evidence="11">Expansin-like EG45 domain-containing protein</fullName>
    </recommendedName>
</protein>
<gene>
    <name evidence="9" type="ORF">WJX75_001506</name>
</gene>
<keyword evidence="4" id="KW-0134">Cell wall</keyword>
<reference evidence="9 10" key="1">
    <citation type="journal article" date="2024" name="Nat. Commun.">
        <title>Phylogenomics reveals the evolutionary origins of lichenization in chlorophyte algae.</title>
        <authorList>
            <person name="Puginier C."/>
            <person name="Libourel C."/>
            <person name="Otte J."/>
            <person name="Skaloud P."/>
            <person name="Haon M."/>
            <person name="Grisel S."/>
            <person name="Petersen M."/>
            <person name="Berrin J.G."/>
            <person name="Delaux P.M."/>
            <person name="Dal Grande F."/>
            <person name="Keller J."/>
        </authorList>
    </citation>
    <scope>NUCLEOTIDE SEQUENCE [LARGE SCALE GENOMIC DNA]</scope>
    <source>
        <strain evidence="9 10">SAG 216-7</strain>
    </source>
</reference>
<feature type="domain" description="Expansin-like CBD" evidence="8">
    <location>
        <begin position="175"/>
        <end position="255"/>
    </location>
</feature>
<sequence length="382" mass="39881">MINLRLPTAMPMMRLVPLDSPIADWKAGIATNYGGPYDGKNPYDPSWGTLEGSCGYGKLDKSQWPYWSVAALASSNSFVTAGPLNACGQCFEVKCVDTAPFQGRCITGSNQVSVIVQITDICPECTSDHIDIQALTYNKLSFMETGRISIMYRRVECVPPKPMVIYVDNNGGQGNWLRLFVEQAGGDAAVKQVQVRTSGSQDAYSNLNNKWGSDWETSNAPKFPLDINIIGADGESVSAYQVIQNAGATGKMPTSVQFKISNPGDQALTAAINSDGSSTGVGARGDSLPPAVAPGASPGASPSPGGGSSGGCTDIPPSSTYTCQQQKDFNACGQSWMSAGKFCQQTCGQCSGGSSSGGSPGSSGSPSWPSTMGTYFGTLAQN</sequence>
<evidence type="ECO:0000313" key="10">
    <source>
        <dbReference type="Proteomes" id="UP001491310"/>
    </source>
</evidence>
<keyword evidence="5" id="KW-0472">Membrane</keyword>
<dbReference type="InterPro" id="IPR002963">
    <property type="entry name" value="Expansin"/>
</dbReference>
<evidence type="ECO:0000256" key="2">
    <source>
        <dbReference type="ARBA" id="ARBA00004191"/>
    </source>
</evidence>
<evidence type="ECO:0008006" key="11">
    <source>
        <dbReference type="Google" id="ProtNLM"/>
    </source>
</evidence>
<dbReference type="Gene3D" id="2.60.40.760">
    <property type="entry name" value="Expansin, cellulose-binding-like domain"/>
    <property type="match status" value="1"/>
</dbReference>
<keyword evidence="4" id="KW-0964">Secreted</keyword>
<comment type="caution">
    <text evidence="9">The sequence shown here is derived from an EMBL/GenBank/DDBJ whole genome shotgun (WGS) entry which is preliminary data.</text>
</comment>
<dbReference type="SUPFAM" id="SSF49590">
    <property type="entry name" value="PHL pollen allergen"/>
    <property type="match status" value="1"/>
</dbReference>
<dbReference type="Pfam" id="PF01357">
    <property type="entry name" value="Expansin_C"/>
    <property type="match status" value="1"/>
</dbReference>
<evidence type="ECO:0000256" key="6">
    <source>
        <dbReference type="SAM" id="MobiDB-lite"/>
    </source>
</evidence>
<evidence type="ECO:0000259" key="8">
    <source>
        <dbReference type="PROSITE" id="PS50843"/>
    </source>
</evidence>
<feature type="compositionally biased region" description="Gly residues" evidence="6">
    <location>
        <begin position="351"/>
        <end position="361"/>
    </location>
</feature>
<dbReference type="InterPro" id="IPR007117">
    <property type="entry name" value="Expansin_CBD"/>
</dbReference>
<dbReference type="Gene3D" id="2.40.40.10">
    <property type="entry name" value="RlpA-like domain"/>
    <property type="match status" value="1"/>
</dbReference>